<protein>
    <submittedName>
        <fullName evidence="1">Uncharacterized protein</fullName>
    </submittedName>
</protein>
<dbReference type="EMBL" id="UINC01143712">
    <property type="protein sequence ID" value="SVD32792.1"/>
    <property type="molecule type" value="Genomic_DNA"/>
</dbReference>
<name>A0A382UF93_9ZZZZ</name>
<dbReference type="AlphaFoldDB" id="A0A382UF93"/>
<feature type="non-terminal residue" evidence="1">
    <location>
        <position position="1"/>
    </location>
</feature>
<feature type="non-terminal residue" evidence="1">
    <location>
        <position position="160"/>
    </location>
</feature>
<gene>
    <name evidence="1" type="ORF">METZ01_LOCUS385646</name>
</gene>
<reference evidence="1" key="1">
    <citation type="submission" date="2018-05" db="EMBL/GenBank/DDBJ databases">
        <authorList>
            <person name="Lanie J.A."/>
            <person name="Ng W.-L."/>
            <person name="Kazmierczak K.M."/>
            <person name="Andrzejewski T.M."/>
            <person name="Davidsen T.M."/>
            <person name="Wayne K.J."/>
            <person name="Tettelin H."/>
            <person name="Glass J.I."/>
            <person name="Rusch D."/>
            <person name="Podicherti R."/>
            <person name="Tsui H.-C.T."/>
            <person name="Winkler M.E."/>
        </authorList>
    </citation>
    <scope>NUCLEOTIDE SEQUENCE</scope>
</reference>
<proteinExistence type="predicted"/>
<evidence type="ECO:0000313" key="1">
    <source>
        <dbReference type="EMBL" id="SVD32792.1"/>
    </source>
</evidence>
<sequence length="160" mass="18817">MEIHSIFTKKNKLKLSILSNQYEHVDFKICFSLVYSIQDIEGGTISKKVGRYYEIHSQQNDIIFTLQQPRIGSYNLSCGPEGLFILGKNDEKLECKIHALKFENPIPEVVYFDEQDEEFNPIIPVPYISKLKKEYTEIKNLEFKISLSEYNFFKIFNNFV</sequence>
<organism evidence="1">
    <name type="scientific">marine metagenome</name>
    <dbReference type="NCBI Taxonomy" id="408172"/>
    <lineage>
        <taxon>unclassified sequences</taxon>
        <taxon>metagenomes</taxon>
        <taxon>ecological metagenomes</taxon>
    </lineage>
</organism>
<accession>A0A382UF93</accession>